<sequence>MASSLQTFARRAPFHSILSCSRAPTTTTTPTTTYLALRPLPSAAATQRSNNKLPLLQQAFGSARAFADHATAAQRVPDAAKYKTASDLGAKRPSSRRTHEVPSRPAGTEQPAVPLQWNDFFQLRLKRRRIQVFFSGVGAVGGGTLGAGLVASGLAEPLAAQLPLDPFVSMGLMTLACAVMGWLAGPSLGGQVFYLLNGRVKPKMKEKEAEFFARVRKHRVDPANSGAGNPVPDFYGEKIQSVAGYRRWLKDQRAFNKKKTSNFV</sequence>
<dbReference type="EMBL" id="CM047940">
    <property type="protein sequence ID" value="KAI9903755.1"/>
    <property type="molecule type" value="Genomic_DNA"/>
</dbReference>
<proteinExistence type="predicted"/>
<gene>
    <name evidence="1" type="ORF">N3K66_000284</name>
</gene>
<accession>A0ACC0VDG6</accession>
<comment type="caution">
    <text evidence="1">The sequence shown here is derived from an EMBL/GenBank/DDBJ whole genome shotgun (WGS) entry which is preliminary data.</text>
</comment>
<keyword evidence="2" id="KW-1185">Reference proteome</keyword>
<dbReference type="Proteomes" id="UP001163324">
    <property type="component" value="Chromosome 1"/>
</dbReference>
<name>A0ACC0VDG6_9HYPO</name>
<protein>
    <submittedName>
        <fullName evidence="1">Uncharacterized protein</fullName>
    </submittedName>
</protein>
<organism evidence="1 2">
    <name type="scientific">Trichothecium roseum</name>
    <dbReference type="NCBI Taxonomy" id="47278"/>
    <lineage>
        <taxon>Eukaryota</taxon>
        <taxon>Fungi</taxon>
        <taxon>Dikarya</taxon>
        <taxon>Ascomycota</taxon>
        <taxon>Pezizomycotina</taxon>
        <taxon>Sordariomycetes</taxon>
        <taxon>Hypocreomycetidae</taxon>
        <taxon>Hypocreales</taxon>
        <taxon>Hypocreales incertae sedis</taxon>
        <taxon>Trichothecium</taxon>
    </lineage>
</organism>
<reference evidence="1" key="1">
    <citation type="submission" date="2022-10" db="EMBL/GenBank/DDBJ databases">
        <title>Complete Genome of Trichothecium roseum strain YXFP-22015, a Plant Pathogen Isolated from Citrus.</title>
        <authorList>
            <person name="Wang Y."/>
            <person name="Zhu L."/>
        </authorList>
    </citation>
    <scope>NUCLEOTIDE SEQUENCE</scope>
    <source>
        <strain evidence="1">YXFP-22015</strain>
    </source>
</reference>
<evidence type="ECO:0000313" key="1">
    <source>
        <dbReference type="EMBL" id="KAI9903755.1"/>
    </source>
</evidence>
<evidence type="ECO:0000313" key="2">
    <source>
        <dbReference type="Proteomes" id="UP001163324"/>
    </source>
</evidence>